<protein>
    <submittedName>
        <fullName evidence="1">Glycosyl transferase 4-like domain-containing protein</fullName>
    </submittedName>
</protein>
<keyword evidence="2" id="KW-1185">Reference proteome</keyword>
<dbReference type="RefSeq" id="WP_097209307.1">
    <property type="nucleotide sequence ID" value="NZ_JACHXB010000012.1"/>
</dbReference>
<accession>A0A285EK67</accession>
<dbReference type="Proteomes" id="UP000219514">
    <property type="component" value="Unassembled WGS sequence"/>
</dbReference>
<dbReference type="GO" id="GO:0016757">
    <property type="term" value="F:glycosyltransferase activity"/>
    <property type="evidence" value="ECO:0007669"/>
    <property type="project" value="TreeGrafter"/>
</dbReference>
<dbReference type="AlphaFoldDB" id="A0A285EK67"/>
<gene>
    <name evidence="1" type="ORF">SAMN06893097_1208</name>
</gene>
<dbReference type="EMBL" id="OBDO01000020">
    <property type="protein sequence ID" value="SNX99410.1"/>
    <property type="molecule type" value="Genomic_DNA"/>
</dbReference>
<evidence type="ECO:0000313" key="2">
    <source>
        <dbReference type="Proteomes" id="UP000219514"/>
    </source>
</evidence>
<dbReference type="PANTHER" id="PTHR12526">
    <property type="entry name" value="GLYCOSYLTRANSFERASE"/>
    <property type="match status" value="1"/>
</dbReference>
<dbReference type="PANTHER" id="PTHR12526:SF600">
    <property type="entry name" value="GLYCOSYL TRANSFERASE GROUP 1"/>
    <property type="match status" value="1"/>
</dbReference>
<organism evidence="1 2">
    <name type="scientific">Geodermatophilus sabuli</name>
    <dbReference type="NCBI Taxonomy" id="1564158"/>
    <lineage>
        <taxon>Bacteria</taxon>
        <taxon>Bacillati</taxon>
        <taxon>Actinomycetota</taxon>
        <taxon>Actinomycetes</taxon>
        <taxon>Geodermatophilales</taxon>
        <taxon>Geodermatophilaceae</taxon>
        <taxon>Geodermatophilus</taxon>
    </lineage>
</organism>
<dbReference type="Gene3D" id="3.40.50.2000">
    <property type="entry name" value="Glycogen Phosphorylase B"/>
    <property type="match status" value="2"/>
</dbReference>
<proteinExistence type="predicted"/>
<reference evidence="1 2" key="1">
    <citation type="submission" date="2017-09" db="EMBL/GenBank/DDBJ databases">
        <authorList>
            <person name="Ehlers B."/>
            <person name="Leendertz F.H."/>
        </authorList>
    </citation>
    <scope>NUCLEOTIDE SEQUENCE [LARGE SCALE GENOMIC DNA]</scope>
    <source>
        <strain evidence="1 2">DSM 46844</strain>
    </source>
</reference>
<keyword evidence="1" id="KW-0808">Transferase</keyword>
<dbReference type="Pfam" id="PF13692">
    <property type="entry name" value="Glyco_trans_1_4"/>
    <property type="match status" value="1"/>
</dbReference>
<evidence type="ECO:0000313" key="1">
    <source>
        <dbReference type="EMBL" id="SNX99410.1"/>
    </source>
</evidence>
<name>A0A285EK67_9ACTN</name>
<dbReference type="SUPFAM" id="SSF53756">
    <property type="entry name" value="UDP-Glycosyltransferase/glycogen phosphorylase"/>
    <property type="match status" value="1"/>
</dbReference>
<sequence>MTEDRHRALRVLFVTTRDIGQRATGRIVVLRTHAEALAALGHEVTVAVVSPRPPQDSRWTRRFRTEHVRSPRLPSVALSALRALTFGEKSLNESLFVDGTVRRRVTELVEDVAADVVVLDSLRLSTAVVDVRAPVVVDLDDLLSVRYERLRTTARSDPGAVLGFAAARVPGPLRGLAARGAVRLLGWEARRIAAREVEVSASAAAVSLVSRTEADLLARRTGRHVEWLPPAVPVPAEPVEPRDGLVFLGGLDYLPNLQALRFYRDEVLPHLDPGDPLHVLHVVGHCPDDVRAELDVPGIVLHGYVDDLHEALGRRLLVAPLVAGGGVKLKVLDGMAHGLPVAGTPGAFEGLGLPDGVALRAEDGVQLAALVRELAADPARCHEVGLRARSVVREEFSAAAAARRWAALLDRLSSPAASRS</sequence>